<keyword evidence="2" id="KW-1185">Reference proteome</keyword>
<evidence type="ECO:0000313" key="1">
    <source>
        <dbReference type="EMBL" id="WED67337.1"/>
    </source>
</evidence>
<organism evidence="1 2">
    <name type="scientific">Synoicihabitans lomoniglobus</name>
    <dbReference type="NCBI Taxonomy" id="2909285"/>
    <lineage>
        <taxon>Bacteria</taxon>
        <taxon>Pseudomonadati</taxon>
        <taxon>Verrucomicrobiota</taxon>
        <taxon>Opitutia</taxon>
        <taxon>Opitutales</taxon>
        <taxon>Opitutaceae</taxon>
        <taxon>Synoicihabitans</taxon>
    </lineage>
</organism>
<dbReference type="AlphaFoldDB" id="A0AAF0CSM9"/>
<dbReference type="KEGG" id="slom:PXH66_10800"/>
<dbReference type="EMBL" id="CP119075">
    <property type="protein sequence ID" value="WED67337.1"/>
    <property type="molecule type" value="Genomic_DNA"/>
</dbReference>
<dbReference type="RefSeq" id="WP_330928087.1">
    <property type="nucleotide sequence ID" value="NZ_CP119075.1"/>
</dbReference>
<sequence>MSLPLVTLQISLAPSDFRHARYLLPHQISTWRGQVDEILLTIDLHRSAGRFAIDWEVGRDRILELAHSIADARIVTVDYEESAEQKVAETFLGGKTPVPRKDFRGGPYYAYLFGLSEARHDHVLHLDSDLLFGGHSPHWMKEALADQAADERVLISAPLPGPPAPDGALHSQVTSPVPNRPNTHDFDFMSTRLFMLSKTRFRDTIRALEPRRPPVWRDSIKAMVEGNPAEDLPEHLFTSAMRKHGLVRREFLGTGKGMWHLHPPYRCRDFYDKLPDLIARCKSGDIPYDQRGDHDINDSLVDWTEARTALAHNRWWRRLAKRL</sequence>
<dbReference type="Proteomes" id="UP001218638">
    <property type="component" value="Chromosome"/>
</dbReference>
<dbReference type="SUPFAM" id="SSF53448">
    <property type="entry name" value="Nucleotide-diphospho-sugar transferases"/>
    <property type="match status" value="1"/>
</dbReference>
<gene>
    <name evidence="1" type="ORF">PXH66_10800</name>
</gene>
<dbReference type="InterPro" id="IPR029044">
    <property type="entry name" value="Nucleotide-diphossugar_trans"/>
</dbReference>
<proteinExistence type="predicted"/>
<evidence type="ECO:0000313" key="2">
    <source>
        <dbReference type="Proteomes" id="UP001218638"/>
    </source>
</evidence>
<reference evidence="1" key="1">
    <citation type="submission" date="2023-03" db="EMBL/GenBank/DDBJ databases">
        <title>Lomoglobus Profundus gen. nov., sp. nov., a novel member of the phylum Verrucomicrobia, isolated from deep-marine sediment of South China Sea.</title>
        <authorList>
            <person name="Ahmad T."/>
            <person name="Ishaq S.E."/>
            <person name="Wang F."/>
        </authorList>
    </citation>
    <scope>NUCLEOTIDE SEQUENCE</scope>
    <source>
        <strain evidence="1">LMO-M01</strain>
    </source>
</reference>
<accession>A0AAF0CSM9</accession>
<protein>
    <submittedName>
        <fullName evidence="1">Uncharacterized protein</fullName>
    </submittedName>
</protein>
<name>A0AAF0CSM9_9BACT</name>